<sequence length="177" mass="19906">MTTSLPIAPAILRRFAASIYEFALLFGIYFIVGGLVQVIFTLVGKTAPIWMLQITIFLAFGCYFTYSWTRAGQTLAQKTWHIQVTQADGRNHITYKQAWLRYIFSYLGVLPALLLLFTQMHGQTSAEGDNVMVIYIQVILFMTINCLALLGTSLMNPQRRAVHEVLSGSRTIHQPAA</sequence>
<dbReference type="PANTHER" id="PTHR36115:SF10">
    <property type="entry name" value="RDD DOMAIN-CONTAINING PROTEIN"/>
    <property type="match status" value="1"/>
</dbReference>
<comment type="subcellular location">
    <subcellularLocation>
        <location evidence="1">Cell membrane</location>
        <topology evidence="1">Multi-pass membrane protein</topology>
    </subcellularLocation>
</comment>
<dbReference type="Proteomes" id="UP000252182">
    <property type="component" value="Chromosome"/>
</dbReference>
<keyword evidence="4 6" id="KW-1133">Transmembrane helix</keyword>
<reference evidence="9" key="1">
    <citation type="submission" date="2018-07" db="EMBL/GenBank/DDBJ databases">
        <authorList>
            <person name="Kim H."/>
        </authorList>
    </citation>
    <scope>NUCLEOTIDE SEQUENCE [LARGE SCALE GENOMIC DNA]</scope>
    <source>
        <strain evidence="9">F02</strain>
    </source>
</reference>
<evidence type="ECO:0000256" key="1">
    <source>
        <dbReference type="ARBA" id="ARBA00004651"/>
    </source>
</evidence>
<evidence type="ECO:0000259" key="7">
    <source>
        <dbReference type="Pfam" id="PF06271"/>
    </source>
</evidence>
<feature type="transmembrane region" description="Helical" evidence="6">
    <location>
        <begin position="99"/>
        <end position="120"/>
    </location>
</feature>
<evidence type="ECO:0000256" key="6">
    <source>
        <dbReference type="SAM" id="Phobius"/>
    </source>
</evidence>
<evidence type="ECO:0000256" key="5">
    <source>
        <dbReference type="ARBA" id="ARBA00023136"/>
    </source>
</evidence>
<dbReference type="RefSeq" id="WP_114563111.1">
    <property type="nucleotide sequence ID" value="NZ_CP031124.1"/>
</dbReference>
<dbReference type="InterPro" id="IPR051791">
    <property type="entry name" value="Pra-immunoreactive"/>
</dbReference>
<evidence type="ECO:0000313" key="9">
    <source>
        <dbReference type="Proteomes" id="UP000252182"/>
    </source>
</evidence>
<feature type="transmembrane region" description="Helical" evidence="6">
    <location>
        <begin position="22"/>
        <end position="43"/>
    </location>
</feature>
<feature type="transmembrane region" description="Helical" evidence="6">
    <location>
        <begin position="49"/>
        <end position="68"/>
    </location>
</feature>
<dbReference type="Pfam" id="PF06271">
    <property type="entry name" value="RDD"/>
    <property type="match status" value="1"/>
</dbReference>
<evidence type="ECO:0000256" key="2">
    <source>
        <dbReference type="ARBA" id="ARBA00022475"/>
    </source>
</evidence>
<feature type="transmembrane region" description="Helical" evidence="6">
    <location>
        <begin position="132"/>
        <end position="150"/>
    </location>
</feature>
<dbReference type="AlphaFoldDB" id="A0A345DC96"/>
<evidence type="ECO:0000256" key="3">
    <source>
        <dbReference type="ARBA" id="ARBA00022692"/>
    </source>
</evidence>
<keyword evidence="5 6" id="KW-0472">Membrane</keyword>
<dbReference type="InterPro" id="IPR010432">
    <property type="entry name" value="RDD"/>
</dbReference>
<organism evidence="8 9">
    <name type="scientific">Ephemeroptericola cinctiostellae</name>
    <dbReference type="NCBI Taxonomy" id="2268024"/>
    <lineage>
        <taxon>Bacteria</taxon>
        <taxon>Pseudomonadati</taxon>
        <taxon>Pseudomonadota</taxon>
        <taxon>Betaproteobacteria</taxon>
        <taxon>Burkholderiales</taxon>
        <taxon>Burkholderiaceae</taxon>
        <taxon>Ephemeroptericola</taxon>
    </lineage>
</organism>
<protein>
    <recommendedName>
        <fullName evidence="7">RDD domain-containing protein</fullName>
    </recommendedName>
</protein>
<proteinExistence type="predicted"/>
<dbReference type="PANTHER" id="PTHR36115">
    <property type="entry name" value="PROLINE-RICH ANTIGEN HOMOLOG-RELATED"/>
    <property type="match status" value="1"/>
</dbReference>
<dbReference type="EMBL" id="CP031124">
    <property type="protein sequence ID" value="AXF85984.1"/>
    <property type="molecule type" value="Genomic_DNA"/>
</dbReference>
<evidence type="ECO:0000256" key="4">
    <source>
        <dbReference type="ARBA" id="ARBA00022989"/>
    </source>
</evidence>
<keyword evidence="9" id="KW-1185">Reference proteome</keyword>
<dbReference type="OrthoDB" id="5298807at2"/>
<dbReference type="KEGG" id="hyf:DTO96_101724"/>
<evidence type="ECO:0000313" key="8">
    <source>
        <dbReference type="EMBL" id="AXF85984.1"/>
    </source>
</evidence>
<name>A0A345DC96_9BURK</name>
<keyword evidence="3 6" id="KW-0812">Transmembrane</keyword>
<gene>
    <name evidence="8" type="ORF">DTO96_101724</name>
</gene>
<accession>A0A345DC96</accession>
<dbReference type="GO" id="GO:0005886">
    <property type="term" value="C:plasma membrane"/>
    <property type="evidence" value="ECO:0007669"/>
    <property type="project" value="UniProtKB-SubCell"/>
</dbReference>
<keyword evidence="2" id="KW-1003">Cell membrane</keyword>
<feature type="domain" description="RDD" evidence="7">
    <location>
        <begin position="9"/>
        <end position="164"/>
    </location>
</feature>